<dbReference type="OrthoDB" id="7473301at2"/>
<dbReference type="AlphaFoldDB" id="A0A2U0SDV4"/>
<reference evidence="1 2" key="1">
    <citation type="submission" date="2018-05" db="EMBL/GenBank/DDBJ databases">
        <title>Description of Sphingomonas pokkalii sp nov, isolated from the rhizosphere of saline tolerant pokkali rice and its draft genome analysis.</title>
        <authorList>
            <person name="Menon R."/>
            <person name="Kumari S."/>
            <person name="Rameshkumar N."/>
        </authorList>
    </citation>
    <scope>NUCLEOTIDE SEQUENCE [LARGE SCALE GENOMIC DNA]</scope>
    <source>
        <strain evidence="1 2">L3B27</strain>
    </source>
</reference>
<gene>
    <name evidence="1" type="ORF">DD559_09115</name>
</gene>
<dbReference type="RefSeq" id="WP_116468894.1">
    <property type="nucleotide sequence ID" value="NZ_QENQ01000001.1"/>
</dbReference>
<dbReference type="Proteomes" id="UP000245890">
    <property type="component" value="Unassembled WGS sequence"/>
</dbReference>
<sequence length="121" mass="13419">MRKWVGAVVVVTLLAAIAIYAAFPHPTHDQAELRALAAQSRHLLARYKDRPGAVPKSQWPHEIAALHPANVIVREGAVEITTKRYFDGGWGYGFAPDKRDLGMLPACWSSLGQDMYWHGPC</sequence>
<keyword evidence="2" id="KW-1185">Reference proteome</keyword>
<dbReference type="EMBL" id="QENQ01000001">
    <property type="protein sequence ID" value="PVX29455.1"/>
    <property type="molecule type" value="Genomic_DNA"/>
</dbReference>
<evidence type="ECO:0000313" key="1">
    <source>
        <dbReference type="EMBL" id="PVX29455.1"/>
    </source>
</evidence>
<comment type="caution">
    <text evidence="1">The sequence shown here is derived from an EMBL/GenBank/DDBJ whole genome shotgun (WGS) entry which is preliminary data.</text>
</comment>
<name>A0A2U0SDV4_9SPHN</name>
<protein>
    <submittedName>
        <fullName evidence="1">Uncharacterized protein</fullName>
    </submittedName>
</protein>
<evidence type="ECO:0000313" key="2">
    <source>
        <dbReference type="Proteomes" id="UP000245890"/>
    </source>
</evidence>
<proteinExistence type="predicted"/>
<organism evidence="1 2">
    <name type="scientific">Sphingomonas pokkalii</name>
    <dbReference type="NCBI Taxonomy" id="2175090"/>
    <lineage>
        <taxon>Bacteria</taxon>
        <taxon>Pseudomonadati</taxon>
        <taxon>Pseudomonadota</taxon>
        <taxon>Alphaproteobacteria</taxon>
        <taxon>Sphingomonadales</taxon>
        <taxon>Sphingomonadaceae</taxon>
        <taxon>Sphingomonas</taxon>
    </lineage>
</organism>
<accession>A0A2U0SDV4</accession>